<keyword evidence="10" id="KW-1185">Reference proteome</keyword>
<name>A0A0K6HWZ7_9BURK</name>
<dbReference type="GO" id="GO:0020037">
    <property type="term" value="F:heme binding"/>
    <property type="evidence" value="ECO:0007669"/>
    <property type="project" value="InterPro"/>
</dbReference>
<keyword evidence="1" id="KW-0813">Transport</keyword>
<proteinExistence type="predicted"/>
<evidence type="ECO:0000256" key="4">
    <source>
        <dbReference type="ARBA" id="ARBA00022982"/>
    </source>
</evidence>
<feature type="binding site" description="covalent" evidence="7">
    <location>
        <position position="146"/>
    </location>
    <ligand>
        <name>heme c</name>
        <dbReference type="ChEBI" id="CHEBI:61717"/>
    </ligand>
</feature>
<evidence type="ECO:0000256" key="5">
    <source>
        <dbReference type="ARBA" id="ARBA00023004"/>
    </source>
</evidence>
<evidence type="ECO:0000256" key="7">
    <source>
        <dbReference type="PIRSR" id="PIRSR000027-2"/>
    </source>
</evidence>
<keyword evidence="8" id="KW-0732">Signal</keyword>
<evidence type="ECO:0000256" key="6">
    <source>
        <dbReference type="PIRSR" id="PIRSR000027-1"/>
    </source>
</evidence>
<dbReference type="GO" id="GO:0042597">
    <property type="term" value="C:periplasmic space"/>
    <property type="evidence" value="ECO:0007669"/>
    <property type="project" value="InterPro"/>
</dbReference>
<keyword evidence="3 6" id="KW-0479">Metal-binding</keyword>
<evidence type="ECO:0000256" key="1">
    <source>
        <dbReference type="ARBA" id="ARBA00022448"/>
    </source>
</evidence>
<dbReference type="InterPro" id="IPR010980">
    <property type="entry name" value="Cyt_c/b562"/>
</dbReference>
<feature type="binding site" description="covalent" evidence="7">
    <location>
        <position position="149"/>
    </location>
    <ligand>
        <name>heme c</name>
        <dbReference type="ChEBI" id="CHEBI:61717"/>
    </ligand>
</feature>
<evidence type="ECO:0000256" key="3">
    <source>
        <dbReference type="ARBA" id="ARBA00022723"/>
    </source>
</evidence>
<dbReference type="OrthoDB" id="5520910at2"/>
<accession>A0A0K6HWZ7</accession>
<dbReference type="Proteomes" id="UP000183649">
    <property type="component" value="Unassembled WGS sequence"/>
</dbReference>
<organism evidence="9 10">
    <name type="scientific">Thiomonas bhubaneswarensis</name>
    <dbReference type="NCBI Taxonomy" id="339866"/>
    <lineage>
        <taxon>Bacteria</taxon>
        <taxon>Pseudomonadati</taxon>
        <taxon>Pseudomonadota</taxon>
        <taxon>Betaproteobacteria</taxon>
        <taxon>Burkholderiales</taxon>
        <taxon>Thiomonas</taxon>
    </lineage>
</organism>
<evidence type="ECO:0000256" key="2">
    <source>
        <dbReference type="ARBA" id="ARBA00022617"/>
    </source>
</evidence>
<feature type="binding site" description="axial binding residue" evidence="6">
    <location>
        <position position="150"/>
    </location>
    <ligand>
        <name>heme c</name>
        <dbReference type="ChEBI" id="CHEBI:61717"/>
    </ligand>
    <ligandPart>
        <name>Fe</name>
        <dbReference type="ChEBI" id="CHEBI:18248"/>
    </ligandPart>
</feature>
<feature type="signal peptide" evidence="8">
    <location>
        <begin position="1"/>
        <end position="28"/>
    </location>
</feature>
<dbReference type="SUPFAM" id="SSF47175">
    <property type="entry name" value="Cytochromes"/>
    <property type="match status" value="1"/>
</dbReference>
<comment type="PTM">
    <text evidence="7">Binds 1 heme group per subunit.</text>
</comment>
<dbReference type="RefSeq" id="WP_055449909.1">
    <property type="nucleotide sequence ID" value="NZ_CYHF01000003.1"/>
</dbReference>
<evidence type="ECO:0000256" key="8">
    <source>
        <dbReference type="SAM" id="SignalP"/>
    </source>
</evidence>
<dbReference type="Pfam" id="PF01322">
    <property type="entry name" value="Cytochrom_C_2"/>
    <property type="match status" value="1"/>
</dbReference>
<dbReference type="GO" id="GO:0005506">
    <property type="term" value="F:iron ion binding"/>
    <property type="evidence" value="ECO:0007669"/>
    <property type="project" value="InterPro"/>
</dbReference>
<dbReference type="InterPro" id="IPR012127">
    <property type="entry name" value="Cyt_c_prime"/>
</dbReference>
<dbReference type="PROSITE" id="PS51009">
    <property type="entry name" value="CYTCII"/>
    <property type="match status" value="1"/>
</dbReference>
<dbReference type="GO" id="GO:0009055">
    <property type="term" value="F:electron transfer activity"/>
    <property type="evidence" value="ECO:0007669"/>
    <property type="project" value="InterPro"/>
</dbReference>
<feature type="chain" id="PRO_5005505011" evidence="8">
    <location>
        <begin position="29"/>
        <end position="157"/>
    </location>
</feature>
<dbReference type="STRING" id="339866.GCA_001418255_00973"/>
<evidence type="ECO:0000313" key="10">
    <source>
        <dbReference type="Proteomes" id="UP000183649"/>
    </source>
</evidence>
<dbReference type="InterPro" id="IPR002321">
    <property type="entry name" value="Cyt_c_II"/>
</dbReference>
<dbReference type="EMBL" id="CYHF01000003">
    <property type="protein sequence ID" value="CUA95415.1"/>
    <property type="molecule type" value="Genomic_DNA"/>
</dbReference>
<dbReference type="PIRSF" id="PIRSF000027">
    <property type="entry name" value="Cytc_c_prime"/>
    <property type="match status" value="1"/>
</dbReference>
<keyword evidence="5 6" id="KW-0408">Iron</keyword>
<keyword evidence="4" id="KW-0249">Electron transport</keyword>
<reference evidence="10" key="1">
    <citation type="submission" date="2015-08" db="EMBL/GenBank/DDBJ databases">
        <authorList>
            <person name="Varghese N."/>
        </authorList>
    </citation>
    <scope>NUCLEOTIDE SEQUENCE [LARGE SCALE GENOMIC DNA]</scope>
    <source>
        <strain evidence="10">DSM 18181</strain>
    </source>
</reference>
<sequence length="157" mass="16961">MNPASLHPRKIVAAVLACGLLASVPAHAQFAKPQDAVKYRQSAFIVMAASFGRIGAMVQGKAPFDAKAALQNAEVVAFMSHLPWQAFGPGTDLPDSHAKPEIWKEMDKFKADADKLQQLTPKLVAAAKTGKLDEIKVVFGETAKTCKSCHDSFREEL</sequence>
<gene>
    <name evidence="9" type="ORF">Ga0061069_10393</name>
</gene>
<dbReference type="GO" id="GO:0022900">
    <property type="term" value="P:electron transport chain"/>
    <property type="evidence" value="ECO:0007669"/>
    <property type="project" value="InterPro"/>
</dbReference>
<protein>
    <submittedName>
        <fullName evidence="9">Cytochrome c556</fullName>
    </submittedName>
</protein>
<keyword evidence="2 7" id="KW-0349">Heme</keyword>
<dbReference type="Gene3D" id="1.20.120.10">
    <property type="entry name" value="Cytochrome c/b562"/>
    <property type="match status" value="1"/>
</dbReference>
<dbReference type="AlphaFoldDB" id="A0A0K6HWZ7"/>
<evidence type="ECO:0000313" key="9">
    <source>
        <dbReference type="EMBL" id="CUA95415.1"/>
    </source>
</evidence>